<dbReference type="Proteomes" id="UP000278962">
    <property type="component" value="Unassembled WGS sequence"/>
</dbReference>
<gene>
    <name evidence="5" type="ORF">C8N24_0864</name>
</gene>
<dbReference type="GO" id="GO:0005524">
    <property type="term" value="F:ATP binding"/>
    <property type="evidence" value="ECO:0007669"/>
    <property type="project" value="UniProtKB-KW"/>
</dbReference>
<evidence type="ECO:0000256" key="1">
    <source>
        <dbReference type="ARBA" id="ARBA00022741"/>
    </source>
</evidence>
<name>A0A660L7K9_9ACTN</name>
<dbReference type="GO" id="GO:0004016">
    <property type="term" value="F:adenylate cyclase activity"/>
    <property type="evidence" value="ECO:0007669"/>
    <property type="project" value="TreeGrafter"/>
</dbReference>
<dbReference type="EMBL" id="RBIL01000001">
    <property type="protein sequence ID" value="RKQ91048.1"/>
    <property type="molecule type" value="Genomic_DNA"/>
</dbReference>
<dbReference type="InterPro" id="IPR027417">
    <property type="entry name" value="P-loop_NTPase"/>
</dbReference>
<keyword evidence="6" id="KW-1185">Reference proteome</keyword>
<evidence type="ECO:0000313" key="6">
    <source>
        <dbReference type="Proteomes" id="UP000278962"/>
    </source>
</evidence>
<dbReference type="PANTHER" id="PTHR16305:SF35">
    <property type="entry name" value="TRANSCRIPTIONAL ACTIVATOR DOMAIN"/>
    <property type="match status" value="1"/>
</dbReference>
<dbReference type="InterPro" id="IPR000792">
    <property type="entry name" value="Tscrpt_reg_LuxR_C"/>
</dbReference>
<keyword evidence="2" id="KW-0067">ATP-binding</keyword>
<dbReference type="Gene3D" id="1.25.40.10">
    <property type="entry name" value="Tetratricopeptide repeat domain"/>
    <property type="match status" value="1"/>
</dbReference>
<dbReference type="GO" id="GO:0005737">
    <property type="term" value="C:cytoplasm"/>
    <property type="evidence" value="ECO:0007669"/>
    <property type="project" value="TreeGrafter"/>
</dbReference>
<dbReference type="SUPFAM" id="SSF52540">
    <property type="entry name" value="P-loop containing nucleoside triphosphate hydrolases"/>
    <property type="match status" value="1"/>
</dbReference>
<comment type="caution">
    <text evidence="5">The sequence shown here is derived from an EMBL/GenBank/DDBJ whole genome shotgun (WGS) entry which is preliminary data.</text>
</comment>
<dbReference type="PANTHER" id="PTHR16305">
    <property type="entry name" value="TESTICULAR SOLUBLE ADENYLYL CYCLASE"/>
    <property type="match status" value="1"/>
</dbReference>
<dbReference type="InterPro" id="IPR016032">
    <property type="entry name" value="Sig_transdc_resp-reg_C-effctor"/>
</dbReference>
<evidence type="ECO:0000256" key="3">
    <source>
        <dbReference type="SAM" id="MobiDB-lite"/>
    </source>
</evidence>
<feature type="domain" description="HTH luxR-type" evidence="4">
    <location>
        <begin position="918"/>
        <end position="983"/>
    </location>
</feature>
<dbReference type="PROSITE" id="PS00622">
    <property type="entry name" value="HTH_LUXR_1"/>
    <property type="match status" value="1"/>
</dbReference>
<dbReference type="GO" id="GO:0006355">
    <property type="term" value="P:regulation of DNA-templated transcription"/>
    <property type="evidence" value="ECO:0007669"/>
    <property type="project" value="InterPro"/>
</dbReference>
<reference evidence="5 6" key="1">
    <citation type="submission" date="2018-10" db="EMBL/GenBank/DDBJ databases">
        <title>Genomic Encyclopedia of Archaeal and Bacterial Type Strains, Phase II (KMG-II): from individual species to whole genera.</title>
        <authorList>
            <person name="Goeker M."/>
        </authorList>
    </citation>
    <scope>NUCLEOTIDE SEQUENCE [LARGE SCALE GENOMIC DNA]</scope>
    <source>
        <strain evidence="5 6">DSM 14954</strain>
    </source>
</reference>
<feature type="region of interest" description="Disordered" evidence="3">
    <location>
        <begin position="311"/>
        <end position="341"/>
    </location>
</feature>
<dbReference type="InterPro" id="IPR011990">
    <property type="entry name" value="TPR-like_helical_dom_sf"/>
</dbReference>
<dbReference type="PRINTS" id="PR00038">
    <property type="entry name" value="HTHLUXR"/>
</dbReference>
<dbReference type="Pfam" id="PF00196">
    <property type="entry name" value="GerE"/>
    <property type="match status" value="1"/>
</dbReference>
<feature type="compositionally biased region" description="Pro residues" evidence="3">
    <location>
        <begin position="315"/>
        <end position="332"/>
    </location>
</feature>
<dbReference type="SMART" id="SM00421">
    <property type="entry name" value="HTH_LUXR"/>
    <property type="match status" value="1"/>
</dbReference>
<dbReference type="SUPFAM" id="SSF46894">
    <property type="entry name" value="C-terminal effector domain of the bipartite response regulators"/>
    <property type="match status" value="1"/>
</dbReference>
<organism evidence="5 6">
    <name type="scientific">Solirubrobacter pauli</name>
    <dbReference type="NCBI Taxonomy" id="166793"/>
    <lineage>
        <taxon>Bacteria</taxon>
        <taxon>Bacillati</taxon>
        <taxon>Actinomycetota</taxon>
        <taxon>Thermoleophilia</taxon>
        <taxon>Solirubrobacterales</taxon>
        <taxon>Solirubrobacteraceae</taxon>
        <taxon>Solirubrobacter</taxon>
    </lineage>
</organism>
<dbReference type="SUPFAM" id="SSF48452">
    <property type="entry name" value="TPR-like"/>
    <property type="match status" value="1"/>
</dbReference>
<evidence type="ECO:0000256" key="2">
    <source>
        <dbReference type="ARBA" id="ARBA00022840"/>
    </source>
</evidence>
<protein>
    <submittedName>
        <fullName evidence="5">Regulatory LuxR family protein</fullName>
    </submittedName>
</protein>
<dbReference type="Pfam" id="PF13191">
    <property type="entry name" value="AAA_16"/>
    <property type="match status" value="1"/>
</dbReference>
<evidence type="ECO:0000259" key="4">
    <source>
        <dbReference type="PROSITE" id="PS50043"/>
    </source>
</evidence>
<accession>A0A660L7K9</accession>
<dbReference type="PROSITE" id="PS50043">
    <property type="entry name" value="HTH_LUXR_2"/>
    <property type="match status" value="1"/>
</dbReference>
<proteinExistence type="predicted"/>
<dbReference type="Gene3D" id="1.10.10.10">
    <property type="entry name" value="Winged helix-like DNA-binding domain superfamily/Winged helix DNA-binding domain"/>
    <property type="match status" value="1"/>
</dbReference>
<dbReference type="AlphaFoldDB" id="A0A660L7K9"/>
<dbReference type="Gene3D" id="3.40.50.300">
    <property type="entry name" value="P-loop containing nucleotide triphosphate hydrolases"/>
    <property type="match status" value="1"/>
</dbReference>
<dbReference type="GO" id="GO:0003677">
    <property type="term" value="F:DNA binding"/>
    <property type="evidence" value="ECO:0007669"/>
    <property type="project" value="InterPro"/>
</dbReference>
<dbReference type="InterPro" id="IPR036388">
    <property type="entry name" value="WH-like_DNA-bd_sf"/>
</dbReference>
<keyword evidence="1" id="KW-0547">Nucleotide-binding</keyword>
<dbReference type="InterPro" id="IPR041664">
    <property type="entry name" value="AAA_16"/>
</dbReference>
<sequence length="983" mass="101960">MRVRVRVGALATGGLLGRRAELAAIDLALEQRGGGVLAFSGEGGIGKTRLLDELTARAGDALVLSGRASEWERELPFGVWEDALSDHAAFLGVDRLERLLGDQVAELAAVLPLVGQVPAGLQDERFRTHRAVRSLLEGLALQRPVVLLLDDLQWADDASLELVAALLRRAPRGRVLLALAFRPAPVRPLLATALATAGRDGRVIEHALSTLSFADAETLLGADVPAVVRGEIYEAGGGNPFFLQQLARQVAAGRTVTAGPGAAGVPQAVARALDQEIAALSEAGRALAQGAAVAGDPVDLDLAIAAAGLDQPQQAAPPPHGAPPAHGAPPPHGAASLGEPIHAAPSGDAVALAALDELLAGTLLVATDVPRRFRFRHPLVRHAIYESAAGGWRIGAHGRAAAALEARGGSLAARAHHLERCARPGDEVAVGVLIEAGRHAAARAPATAAERFAAALRLLPETPETLSSRLELLVGLAQARAATGQLERALESLDAGLDMVGPELAPVRARLVAGCAMCENLLGRHAAAHARLLSELAALGEGSFAAADLEVELAADALYDSDFAGVVDWARRARATASEVGVPGFAAVATALECFGALGLGEIATAQALRADAAARLDALDDGALAGRLDTAYYLGFAEFFCEHYDDAIRHFRRGIGVSRASGQGQFVIPMTIGLAHALEVRGRLDEAAEHADAAVEGARLWGNPQMLCFALTADAWVSALRGELDRARSAGAEAMALLDGLDESVLSRATRVHVAAAQLEAGEPEGCLAAMSAGGAPEFRGVEPGRRAWLYAILARAELALGRPDAAADWVTRGEAAAHGLGLPYAEAAVLCARAQLEHEGPGALGSAAELADSVGAVIQASRARLLAGQIEGDVALLQRAESDLAACGALRLRDEAARELRRLGVKTGARRRRAAGTDGLAALSGREREIADLVALGRTNKEIAAELFLSEKTIENHMTRVFSKLGVSRRTEVASAVGRDS</sequence>
<dbReference type="CDD" id="cd06170">
    <property type="entry name" value="LuxR_C_like"/>
    <property type="match status" value="1"/>
</dbReference>
<evidence type="ECO:0000313" key="5">
    <source>
        <dbReference type="EMBL" id="RKQ91048.1"/>
    </source>
</evidence>